<evidence type="ECO:0000256" key="2">
    <source>
        <dbReference type="SAM" id="SignalP"/>
    </source>
</evidence>
<sequence length="272" mass="28684">MGFSSSVLLSVLASTTLALSFNRDAGEFIKRETNDELILDKRSFVNSITSTPALFDKFIYFIFLDHGFHGALINSVTDIFTGHPGKSSATLMKGISGTQFAQSLFSELHGSQGDEFLGSIAPVYNCGCEAGTPPPSTGGHSSSGGSDGMDMGGSEYTTDQCMPGGEGSHGGNVGGSFVATIFLGIVTGSIVKDTFEAIQHDVCLISHMFRDIAVGNLMNVGDLSGMMTKSDMTPSLLNHLKGSNGLYKNDVDTWVQSQGPAMVEKMKSMSGM</sequence>
<evidence type="ECO:0000313" key="4">
    <source>
        <dbReference type="Proteomes" id="UP000790833"/>
    </source>
</evidence>
<name>A0A9P7V8V3_9ASCO</name>
<reference evidence="3" key="1">
    <citation type="submission" date="2021-03" db="EMBL/GenBank/DDBJ databases">
        <authorList>
            <person name="Palmer J.M."/>
        </authorList>
    </citation>
    <scope>NUCLEOTIDE SEQUENCE</scope>
    <source>
        <strain evidence="3">ARV_011</strain>
    </source>
</reference>
<dbReference type="Proteomes" id="UP000790833">
    <property type="component" value="Unassembled WGS sequence"/>
</dbReference>
<keyword evidence="2" id="KW-0732">Signal</keyword>
<feature type="chain" id="PRO_5040408300" evidence="2">
    <location>
        <begin position="19"/>
        <end position="272"/>
    </location>
</feature>
<keyword evidence="4" id="KW-1185">Reference proteome</keyword>
<protein>
    <submittedName>
        <fullName evidence="3">Uncharacterized protein</fullName>
    </submittedName>
</protein>
<dbReference type="GeneID" id="66114129"/>
<feature type="region of interest" description="Disordered" evidence="1">
    <location>
        <begin position="133"/>
        <end position="168"/>
    </location>
</feature>
<organism evidence="3 4">
    <name type="scientific">Scheffersomyces spartinae</name>
    <dbReference type="NCBI Taxonomy" id="45513"/>
    <lineage>
        <taxon>Eukaryota</taxon>
        <taxon>Fungi</taxon>
        <taxon>Dikarya</taxon>
        <taxon>Ascomycota</taxon>
        <taxon>Saccharomycotina</taxon>
        <taxon>Pichiomycetes</taxon>
        <taxon>Debaryomycetaceae</taxon>
        <taxon>Scheffersomyces</taxon>
    </lineage>
</organism>
<comment type="caution">
    <text evidence="3">The sequence shown here is derived from an EMBL/GenBank/DDBJ whole genome shotgun (WGS) entry which is preliminary data.</text>
</comment>
<dbReference type="AlphaFoldDB" id="A0A9P7V8V3"/>
<dbReference type="RefSeq" id="XP_043048887.1">
    <property type="nucleotide sequence ID" value="XM_043191580.1"/>
</dbReference>
<gene>
    <name evidence="3" type="ORF">KQ657_000755</name>
</gene>
<proteinExistence type="predicted"/>
<feature type="signal peptide" evidence="2">
    <location>
        <begin position="1"/>
        <end position="18"/>
    </location>
</feature>
<evidence type="ECO:0000313" key="3">
    <source>
        <dbReference type="EMBL" id="KAG7193339.1"/>
    </source>
</evidence>
<feature type="compositionally biased region" description="Gly residues" evidence="1">
    <location>
        <begin position="141"/>
        <end position="151"/>
    </location>
</feature>
<accession>A0A9P7V8V3</accession>
<evidence type="ECO:0000256" key="1">
    <source>
        <dbReference type="SAM" id="MobiDB-lite"/>
    </source>
</evidence>
<dbReference type="EMBL" id="JAHMUF010000012">
    <property type="protein sequence ID" value="KAG7193339.1"/>
    <property type="molecule type" value="Genomic_DNA"/>
</dbReference>